<proteinExistence type="predicted"/>
<evidence type="ECO:0000313" key="1">
    <source>
        <dbReference type="Proteomes" id="UP000887569"/>
    </source>
</evidence>
<accession>A0A914ZXZ0</accession>
<name>A0A914ZXZ0_PARUN</name>
<reference evidence="2" key="1">
    <citation type="submission" date="2022-11" db="UniProtKB">
        <authorList>
            <consortium name="WormBaseParasite"/>
        </authorList>
    </citation>
    <scope>IDENTIFICATION</scope>
</reference>
<dbReference type="WBParaSite" id="PgE030_g005_t03">
    <property type="protein sequence ID" value="PgE030_g005_t03"/>
    <property type="gene ID" value="PgE030_g005"/>
</dbReference>
<dbReference type="AlphaFoldDB" id="A0A914ZXZ0"/>
<organism evidence="1 2">
    <name type="scientific">Parascaris univalens</name>
    <name type="common">Nematode worm</name>
    <dbReference type="NCBI Taxonomy" id="6257"/>
    <lineage>
        <taxon>Eukaryota</taxon>
        <taxon>Metazoa</taxon>
        <taxon>Ecdysozoa</taxon>
        <taxon>Nematoda</taxon>
        <taxon>Chromadorea</taxon>
        <taxon>Rhabditida</taxon>
        <taxon>Spirurina</taxon>
        <taxon>Ascaridomorpha</taxon>
        <taxon>Ascaridoidea</taxon>
        <taxon>Ascarididae</taxon>
        <taxon>Parascaris</taxon>
    </lineage>
</organism>
<dbReference type="Proteomes" id="UP000887569">
    <property type="component" value="Unplaced"/>
</dbReference>
<protein>
    <submittedName>
        <fullName evidence="2">Uncharacterized protein</fullName>
    </submittedName>
</protein>
<sequence length="344" mass="38655">MTVQCAKQIDGELYATDVLVNVDTLIEDERTRQLEEAECALRRGVRASECVLNDERGQATMSSDAKLQSKYQLRDYGTVPENFTDVKDEESNIRISVGYGSWSCCSSCCCSAGTCGHEYALTEEQCKMIESYRTRTAHLSFFKINILRAVNLKKIVSEEGDADAISTFDRYLSTAPYMLTGIAVHSTLLTTDRHWLKIRNYLFEKMVRHNAKVMAMKGRLGQYVQAESCESIDQRTDCRVLEECRKKRTETTLTIVTTAEKDTKKKEKALFGECGSEVRFTHVELSDIETILTVVGGENYIIQINETLFGDVVKVSCGLPLVIEITTCCREISGRVATLSRSSL</sequence>
<evidence type="ECO:0000313" key="2">
    <source>
        <dbReference type="WBParaSite" id="PgE030_g005_t03"/>
    </source>
</evidence>
<keyword evidence="1" id="KW-1185">Reference proteome</keyword>